<proteinExistence type="predicted"/>
<evidence type="ECO:0000313" key="1">
    <source>
        <dbReference type="EMBL" id="MBK9298423.1"/>
    </source>
</evidence>
<name>A0A936TEJ8_9ACTN</name>
<sequence length="150" mass="16792">MALIDFTVSHQFHAPSRAVWDEMIDWPNHAKWIPATRMEVDSSDYQVEGATFTGYTGLWKLALVDRMRISAIEWDEATALGSCEVEKLGPVLRGRAGFDVSPHGDGSNVDWFEQVTVPYLPKLLAPIVSKLSALGFAFGMRRLAKIVEKR</sequence>
<dbReference type="AlphaFoldDB" id="A0A936TEJ8"/>
<dbReference type="Gene3D" id="3.30.530.20">
    <property type="match status" value="1"/>
</dbReference>
<dbReference type="Proteomes" id="UP000727993">
    <property type="component" value="Unassembled WGS sequence"/>
</dbReference>
<dbReference type="EMBL" id="JADJZA010000009">
    <property type="protein sequence ID" value="MBK9298423.1"/>
    <property type="molecule type" value="Genomic_DNA"/>
</dbReference>
<comment type="caution">
    <text evidence="1">The sequence shown here is derived from an EMBL/GenBank/DDBJ whole genome shotgun (WGS) entry which is preliminary data.</text>
</comment>
<dbReference type="InterPro" id="IPR023393">
    <property type="entry name" value="START-like_dom_sf"/>
</dbReference>
<dbReference type="SUPFAM" id="SSF55961">
    <property type="entry name" value="Bet v1-like"/>
    <property type="match status" value="1"/>
</dbReference>
<reference evidence="1 2" key="1">
    <citation type="submission" date="2020-10" db="EMBL/GenBank/DDBJ databases">
        <title>Connecting structure to function with the recovery of over 1000 high-quality activated sludge metagenome-assembled genomes encoding full-length rRNA genes using long-read sequencing.</title>
        <authorList>
            <person name="Singleton C.M."/>
            <person name="Petriglieri F."/>
            <person name="Kristensen J.M."/>
            <person name="Kirkegaard R.H."/>
            <person name="Michaelsen T.Y."/>
            <person name="Andersen M.H."/>
            <person name="Karst S.M."/>
            <person name="Dueholm M.S."/>
            <person name="Nielsen P.H."/>
            <person name="Albertsen M."/>
        </authorList>
    </citation>
    <scope>NUCLEOTIDE SEQUENCE [LARGE SCALE GENOMIC DNA]</scope>
    <source>
        <strain evidence="1">Lyne_18-Q3-R50-59_MAXAC.006</strain>
    </source>
</reference>
<gene>
    <name evidence="1" type="ORF">IPN02_16665</name>
</gene>
<evidence type="ECO:0000313" key="2">
    <source>
        <dbReference type="Proteomes" id="UP000727993"/>
    </source>
</evidence>
<protein>
    <submittedName>
        <fullName evidence="1">SRPBCC family protein</fullName>
    </submittedName>
</protein>
<accession>A0A936TEJ8</accession>
<dbReference type="InterPro" id="IPR019587">
    <property type="entry name" value="Polyketide_cyclase/dehydratase"/>
</dbReference>
<organism evidence="1 2">
    <name type="scientific">Candidatus Neomicrothrix subdominans</name>
    <dbReference type="NCBI Taxonomy" id="2954438"/>
    <lineage>
        <taxon>Bacteria</taxon>
        <taxon>Bacillati</taxon>
        <taxon>Actinomycetota</taxon>
        <taxon>Acidimicrobiia</taxon>
        <taxon>Acidimicrobiales</taxon>
        <taxon>Microthrixaceae</taxon>
        <taxon>Candidatus Neomicrothrix</taxon>
    </lineage>
</organism>
<dbReference type="Pfam" id="PF10604">
    <property type="entry name" value="Polyketide_cyc2"/>
    <property type="match status" value="1"/>
</dbReference>